<name>A0AB39XDI7_9BRAD</name>
<evidence type="ECO:0000256" key="2">
    <source>
        <dbReference type="ARBA" id="ARBA00023052"/>
    </source>
</evidence>
<feature type="domain" description="Thiamine pyrophosphate enzyme TPP-binding" evidence="5">
    <location>
        <begin position="390"/>
        <end position="536"/>
    </location>
</feature>
<dbReference type="InterPro" id="IPR012001">
    <property type="entry name" value="Thiamin_PyroP_enz_TPP-bd_dom"/>
</dbReference>
<evidence type="ECO:0000259" key="5">
    <source>
        <dbReference type="Pfam" id="PF02775"/>
    </source>
</evidence>
<dbReference type="InterPro" id="IPR011766">
    <property type="entry name" value="TPP_enzyme_TPP-bd"/>
</dbReference>
<reference evidence="7" key="1">
    <citation type="submission" date="2024-08" db="EMBL/GenBank/DDBJ databases">
        <authorList>
            <person name="Chaddad Z."/>
            <person name="Lamrabet M."/>
            <person name="Bouhnik O."/>
            <person name="Alami S."/>
            <person name="Wipf D."/>
            <person name="Courty P.E."/>
            <person name="Missbah El Idrissi M."/>
        </authorList>
    </citation>
    <scope>NUCLEOTIDE SEQUENCE</scope>
    <source>
        <strain evidence="7">LLZ17</strain>
    </source>
</reference>
<dbReference type="Pfam" id="PF02776">
    <property type="entry name" value="TPP_enzyme_N"/>
    <property type="match status" value="1"/>
</dbReference>
<dbReference type="PANTHER" id="PTHR42981">
    <property type="entry name" value="PYRUVATE DEHYDROGENASE [UBIQUINONE]"/>
    <property type="match status" value="1"/>
</dbReference>
<evidence type="ECO:0000256" key="1">
    <source>
        <dbReference type="ARBA" id="ARBA00007812"/>
    </source>
</evidence>
<dbReference type="InterPro" id="IPR047211">
    <property type="entry name" value="POXB-like"/>
</dbReference>
<dbReference type="InterPro" id="IPR029061">
    <property type="entry name" value="THDP-binding"/>
</dbReference>
<dbReference type="GO" id="GO:0000287">
    <property type="term" value="F:magnesium ion binding"/>
    <property type="evidence" value="ECO:0007669"/>
    <property type="project" value="InterPro"/>
</dbReference>
<dbReference type="Pfam" id="PF00205">
    <property type="entry name" value="TPP_enzyme_M"/>
    <property type="match status" value="1"/>
</dbReference>
<keyword evidence="2 3" id="KW-0786">Thiamine pyrophosphate</keyword>
<dbReference type="CDD" id="cd02014">
    <property type="entry name" value="TPP_POX"/>
    <property type="match status" value="1"/>
</dbReference>
<dbReference type="AlphaFoldDB" id="A0AB39XDI7"/>
<dbReference type="PROSITE" id="PS00187">
    <property type="entry name" value="TPP_ENZYMES"/>
    <property type="match status" value="1"/>
</dbReference>
<gene>
    <name evidence="7" type="ORF">AB8Z38_19360</name>
</gene>
<dbReference type="GO" id="GO:0003824">
    <property type="term" value="F:catalytic activity"/>
    <property type="evidence" value="ECO:0007669"/>
    <property type="project" value="InterPro"/>
</dbReference>
<dbReference type="RefSeq" id="WP_369719472.1">
    <property type="nucleotide sequence ID" value="NZ_CP165734.1"/>
</dbReference>
<comment type="similarity">
    <text evidence="1 3">Belongs to the TPP enzyme family.</text>
</comment>
<organism evidence="7">
    <name type="scientific">Bradyrhizobium sp. LLZ17</name>
    <dbReference type="NCBI Taxonomy" id="3239388"/>
    <lineage>
        <taxon>Bacteria</taxon>
        <taxon>Pseudomonadati</taxon>
        <taxon>Pseudomonadota</taxon>
        <taxon>Alphaproteobacteria</taxon>
        <taxon>Hyphomicrobiales</taxon>
        <taxon>Nitrobacteraceae</taxon>
        <taxon>Bradyrhizobium</taxon>
    </lineage>
</organism>
<dbReference type="InterPro" id="IPR000399">
    <property type="entry name" value="TPP-bd_CS"/>
</dbReference>
<evidence type="ECO:0000259" key="4">
    <source>
        <dbReference type="Pfam" id="PF00205"/>
    </source>
</evidence>
<dbReference type="CDD" id="cd07039">
    <property type="entry name" value="TPP_PYR_POX"/>
    <property type="match status" value="1"/>
</dbReference>
<dbReference type="Pfam" id="PF02775">
    <property type="entry name" value="TPP_enzyme_C"/>
    <property type="match status" value="1"/>
</dbReference>
<protein>
    <submittedName>
        <fullName evidence="7">Thiamine pyrophosphate-dependent enzyme</fullName>
    </submittedName>
</protein>
<accession>A0AB39XDI7</accession>
<evidence type="ECO:0000313" key="7">
    <source>
        <dbReference type="EMBL" id="XDV55013.1"/>
    </source>
</evidence>
<dbReference type="SUPFAM" id="SSF52467">
    <property type="entry name" value="DHS-like NAD/FAD-binding domain"/>
    <property type="match status" value="1"/>
</dbReference>
<dbReference type="EMBL" id="CP165734">
    <property type="protein sequence ID" value="XDV55013.1"/>
    <property type="molecule type" value="Genomic_DNA"/>
</dbReference>
<dbReference type="InterPro" id="IPR047212">
    <property type="entry name" value="TPP_POXB-like"/>
</dbReference>
<feature type="domain" description="Thiamine pyrophosphate enzyme N-terminal TPP-binding" evidence="6">
    <location>
        <begin position="5"/>
        <end position="115"/>
    </location>
</feature>
<dbReference type="InterPro" id="IPR012000">
    <property type="entry name" value="Thiamin_PyroP_enz_cen_dom"/>
</dbReference>
<dbReference type="InterPro" id="IPR029035">
    <property type="entry name" value="DHS-like_NAD/FAD-binding_dom"/>
</dbReference>
<evidence type="ECO:0000256" key="3">
    <source>
        <dbReference type="RuleBase" id="RU362132"/>
    </source>
</evidence>
<dbReference type="Gene3D" id="3.40.50.970">
    <property type="match status" value="2"/>
</dbReference>
<dbReference type="PANTHER" id="PTHR42981:SF2">
    <property type="entry name" value="PYRUVATE DEHYDROGENASE [UBIQUINONE]"/>
    <property type="match status" value="1"/>
</dbReference>
<dbReference type="SUPFAM" id="SSF52518">
    <property type="entry name" value="Thiamin diphosphate-binding fold (THDP-binding)"/>
    <property type="match status" value="2"/>
</dbReference>
<dbReference type="Gene3D" id="3.40.50.1220">
    <property type="entry name" value="TPP-binding domain"/>
    <property type="match status" value="1"/>
</dbReference>
<dbReference type="GO" id="GO:0019752">
    <property type="term" value="P:carboxylic acid metabolic process"/>
    <property type="evidence" value="ECO:0007669"/>
    <property type="project" value="UniProtKB-ARBA"/>
</dbReference>
<dbReference type="InterPro" id="IPR047210">
    <property type="entry name" value="TPP_PYR_POXB-like"/>
</dbReference>
<sequence>MASPTASDVLVETLLDWGVDTVFGLPGDGINGIIEALRTHQDRIKFIQVRHEEAAAFNACAYAKWTGRLGVCIATSGPGGIHLLNGLYDAKLDGQPVLAITGLQFHDLLHTFTQQDVELDKLFMDVCVYNSRIMGPQHVENVVELACRTALAYRGVAHVTVPVDMQSQPVSAGKRSERNVPHHVSDLMARSAQAPSDDQVGRAAAILNAGKKTAILAGRGALDARDQVLAVAERLGAPVIKPLLGKGVIPDDSPFSAGGIGLLGTKPAQEALETCDTLLIAGSSFPYIEFYPKPGQAQAVQIELDPMRMGLRYPVAAGLVGDTGKALQALLPRLDYREDRSFLETAQSGMKEWSQLMAERGTRSDKPMKPDVVAYELNRLLSDDAIVSTDSGTITTWIARHLVMRGNMMFSCSGNLATMACGLPYAIAAAVAQPGRQVVAFVGDGGLTMLMGELATCVKYDLDVKIVVIKNNALGQIKWEQMVFLGNPEYVCDLQPIDFAAVARGFGVKAFSVDDPARCGEVLREALSTRGPVLIEAVVDPHEPPMPPKATMKQVKNFAESLARGTPARGKIAWTVASDIVREIT</sequence>
<dbReference type="GO" id="GO:0030976">
    <property type="term" value="F:thiamine pyrophosphate binding"/>
    <property type="evidence" value="ECO:0007669"/>
    <property type="project" value="InterPro"/>
</dbReference>
<evidence type="ECO:0000259" key="6">
    <source>
        <dbReference type="Pfam" id="PF02776"/>
    </source>
</evidence>
<feature type="domain" description="Thiamine pyrophosphate enzyme central" evidence="4">
    <location>
        <begin position="202"/>
        <end position="330"/>
    </location>
</feature>
<proteinExistence type="inferred from homology"/>